<dbReference type="AlphaFoldDB" id="A0A2U9IKA9"/>
<keyword evidence="2" id="KW-0808">Transferase</keyword>
<dbReference type="InterPro" id="IPR029063">
    <property type="entry name" value="SAM-dependent_MTases_sf"/>
</dbReference>
<dbReference type="Proteomes" id="UP000248410">
    <property type="component" value="Chromosome"/>
</dbReference>
<dbReference type="PANTHER" id="PTHR22807:SF70">
    <property type="entry name" value="TRNA_RRNA CYTOSINE-C5-METHYLASE, NOL1_NOP2_SUN FAMILY, FUSED TO N-TERMINAL NUSB REGULATOR DOMAIN"/>
    <property type="match status" value="1"/>
</dbReference>
<dbReference type="Gene3D" id="3.40.50.150">
    <property type="entry name" value="Vaccinia Virus protein VP39"/>
    <property type="match status" value="1"/>
</dbReference>
<organism evidence="6 7">
    <name type="scientific">Acidianus sulfidivorans JP7</name>
    <dbReference type="NCBI Taxonomy" id="619593"/>
    <lineage>
        <taxon>Archaea</taxon>
        <taxon>Thermoproteota</taxon>
        <taxon>Thermoprotei</taxon>
        <taxon>Sulfolobales</taxon>
        <taxon>Sulfolobaceae</taxon>
        <taxon>Acidianus</taxon>
    </lineage>
</organism>
<dbReference type="PANTHER" id="PTHR22807">
    <property type="entry name" value="NOP2 YEAST -RELATED NOL1/NOP2/FMU SUN DOMAIN-CONTAINING"/>
    <property type="match status" value="1"/>
</dbReference>
<dbReference type="GO" id="GO:0008173">
    <property type="term" value="F:RNA methyltransferase activity"/>
    <property type="evidence" value="ECO:0007669"/>
    <property type="project" value="InterPro"/>
</dbReference>
<dbReference type="GO" id="GO:0003723">
    <property type="term" value="F:RNA binding"/>
    <property type="evidence" value="ECO:0007669"/>
    <property type="project" value="UniProtKB-KW"/>
</dbReference>
<gene>
    <name evidence="6" type="ORF">DFR86_02165</name>
</gene>
<keyword evidence="3" id="KW-0949">S-adenosyl-L-methionine</keyword>
<accession>A0A2U9IKA9</accession>
<dbReference type="InterPro" id="IPR049560">
    <property type="entry name" value="MeTrfase_RsmB-F_NOP2_cat"/>
</dbReference>
<dbReference type="PROSITE" id="PS51686">
    <property type="entry name" value="SAM_MT_RSMB_NOP"/>
    <property type="match status" value="1"/>
</dbReference>
<evidence type="ECO:0000256" key="3">
    <source>
        <dbReference type="ARBA" id="ARBA00022691"/>
    </source>
</evidence>
<dbReference type="OrthoDB" id="14725at2157"/>
<feature type="domain" description="SAM-dependent MTase RsmB/NOP-type" evidence="5">
    <location>
        <begin position="82"/>
        <end position="345"/>
    </location>
</feature>
<evidence type="ECO:0000256" key="4">
    <source>
        <dbReference type="ARBA" id="ARBA00022884"/>
    </source>
</evidence>
<dbReference type="GO" id="GO:0001510">
    <property type="term" value="P:RNA methylation"/>
    <property type="evidence" value="ECO:0007669"/>
    <property type="project" value="InterPro"/>
</dbReference>
<reference evidence="6 7" key="1">
    <citation type="submission" date="2018-05" db="EMBL/GenBank/DDBJ databases">
        <title>Complete Genome Sequences of Extremely Thermoacidophilic, Metal-Mobilizing Type-Strain Members of the Archaeal Family Sulfolobaceae: Acidianus brierleyi DSM-1651T, Acidianus sulfidivorans DSM-18786T, Metallosphaera hakonensis DSM-7519T, and Metallosphaera prunae DSM-10039T.</title>
        <authorList>
            <person name="Counts J.A."/>
            <person name="Kelly R.M."/>
        </authorList>
    </citation>
    <scope>NUCLEOTIDE SEQUENCE [LARGE SCALE GENOMIC DNA]</scope>
    <source>
        <strain evidence="6 7">JP7</strain>
    </source>
</reference>
<dbReference type="InterPro" id="IPR023267">
    <property type="entry name" value="RCMT"/>
</dbReference>
<name>A0A2U9IKA9_9CREN</name>
<proteinExistence type="predicted"/>
<keyword evidence="1" id="KW-0489">Methyltransferase</keyword>
<dbReference type="CDD" id="cd02440">
    <property type="entry name" value="AdoMet_MTases"/>
    <property type="match status" value="1"/>
</dbReference>
<dbReference type="PRINTS" id="PR02008">
    <property type="entry name" value="RCMTFAMILY"/>
</dbReference>
<dbReference type="KEGG" id="asul:DFR86_02165"/>
<keyword evidence="7" id="KW-1185">Reference proteome</keyword>
<protein>
    <submittedName>
        <fullName evidence="6">Fmu (Sun) domain-containing protein</fullName>
    </submittedName>
</protein>
<sequence length="349" mass="40561">MLRKKISIEKAFDCSFKLFGCGNRKLLFEEFKQFIIKYLYSLNVYPGYSINQIYSLEDNNIDPILTIPDWAYYRLYPLLGIEGLRGIYNRKKWVRINTLKADSNIYKFLKEEGYNLVPTEIPDLYELNSTKSISESKEFKEGKVLLQDKSSVISVLFLDPKPYEKILEIGSAPGIKTSLIQQITKNKSYVIALDISEKRIMIQKELMKKLGVDNVELIIADALHLPIRKADKVFIDAPCSNSGTINADPSVFIRITKKEILRLSNIQKRILKEASRLKTTVVYTTCSLFPEEGEKVVENFEKYLVKLPNENHEGYKKSKVWLRVYRTYPHKDFSEGFFISKLDFSRIQE</sequence>
<evidence type="ECO:0000313" key="6">
    <source>
        <dbReference type="EMBL" id="AWR96471.1"/>
    </source>
</evidence>
<dbReference type="Pfam" id="PF01189">
    <property type="entry name" value="Methyltr_RsmB-F"/>
    <property type="match status" value="1"/>
</dbReference>
<dbReference type="EMBL" id="CP029288">
    <property type="protein sequence ID" value="AWR96471.1"/>
    <property type="molecule type" value="Genomic_DNA"/>
</dbReference>
<evidence type="ECO:0000313" key="7">
    <source>
        <dbReference type="Proteomes" id="UP000248410"/>
    </source>
</evidence>
<dbReference type="SUPFAM" id="SSF53335">
    <property type="entry name" value="S-adenosyl-L-methionine-dependent methyltransferases"/>
    <property type="match status" value="1"/>
</dbReference>
<evidence type="ECO:0000256" key="2">
    <source>
        <dbReference type="ARBA" id="ARBA00022679"/>
    </source>
</evidence>
<keyword evidence="4" id="KW-0694">RNA-binding</keyword>
<evidence type="ECO:0000256" key="1">
    <source>
        <dbReference type="ARBA" id="ARBA00022603"/>
    </source>
</evidence>
<evidence type="ECO:0000259" key="5">
    <source>
        <dbReference type="PROSITE" id="PS51686"/>
    </source>
</evidence>
<dbReference type="InterPro" id="IPR001678">
    <property type="entry name" value="MeTrfase_RsmB-F_NOP2_dom"/>
</dbReference>